<proteinExistence type="predicted"/>
<dbReference type="EMBL" id="FNQK01000001">
    <property type="protein sequence ID" value="SDZ75174.1"/>
    <property type="molecule type" value="Genomic_DNA"/>
</dbReference>
<reference evidence="1 2" key="1">
    <citation type="submission" date="2016-10" db="EMBL/GenBank/DDBJ databases">
        <authorList>
            <person name="de Groot N.N."/>
        </authorList>
    </citation>
    <scope>NUCLEOTIDE SEQUENCE [LARGE SCALE GENOMIC DNA]</scope>
    <source>
        <strain evidence="1 2">DSM 23842</strain>
    </source>
</reference>
<protein>
    <recommendedName>
        <fullName evidence="3">Na(+)-translocating NADH-quinone reductase subunit F</fullName>
    </recommendedName>
</protein>
<dbReference type="RefSeq" id="WP_092131319.1">
    <property type="nucleotide sequence ID" value="NZ_FNQK01000001.1"/>
</dbReference>
<keyword evidence="2" id="KW-1185">Reference proteome</keyword>
<organism evidence="1 2">
    <name type="scientific">Bizionia paragorgiae</name>
    <dbReference type="NCBI Taxonomy" id="283786"/>
    <lineage>
        <taxon>Bacteria</taxon>
        <taxon>Pseudomonadati</taxon>
        <taxon>Bacteroidota</taxon>
        <taxon>Flavobacteriia</taxon>
        <taxon>Flavobacteriales</taxon>
        <taxon>Flavobacteriaceae</taxon>
        <taxon>Bizionia</taxon>
    </lineage>
</organism>
<evidence type="ECO:0000313" key="1">
    <source>
        <dbReference type="EMBL" id="SDZ75174.1"/>
    </source>
</evidence>
<accession>A0A1H3VLN6</accession>
<evidence type="ECO:0000313" key="2">
    <source>
        <dbReference type="Proteomes" id="UP000198846"/>
    </source>
</evidence>
<dbReference type="Proteomes" id="UP000198846">
    <property type="component" value="Unassembled WGS sequence"/>
</dbReference>
<gene>
    <name evidence="1" type="ORF">SAMN04487990_101231</name>
</gene>
<dbReference type="OrthoDB" id="1144234at2"/>
<dbReference type="STRING" id="283786.SAMN04487990_101231"/>
<name>A0A1H3VLN6_BIZPA</name>
<sequence>MKTSKRLEHAITKLYNAFHNNQLHPDCCIQCAVGNICDHTDTWKLLTIGHGSLQLSYLGTLNQNFGRKIFGYTPLELLQIEAEFLKGCGYSLPITKTSARPKNPKDKALQFNGLCRVVALLCKFDNVPNVMEISKLFEVEHNSPKYQLQF</sequence>
<evidence type="ECO:0008006" key="3">
    <source>
        <dbReference type="Google" id="ProtNLM"/>
    </source>
</evidence>
<dbReference type="AlphaFoldDB" id="A0A1H3VLN6"/>